<dbReference type="PANTHER" id="PTHR43547:SF2">
    <property type="entry name" value="HYBRID SIGNAL TRANSDUCTION HISTIDINE KINASE C"/>
    <property type="match status" value="1"/>
</dbReference>
<dbReference type="AlphaFoldDB" id="X1RBF0"/>
<evidence type="ECO:0000256" key="1">
    <source>
        <dbReference type="ARBA" id="ARBA00022553"/>
    </source>
</evidence>
<keyword evidence="1" id="KW-0597">Phosphoprotein</keyword>
<dbReference type="InterPro" id="IPR036890">
    <property type="entry name" value="HATPase_C_sf"/>
</dbReference>
<dbReference type="InterPro" id="IPR001789">
    <property type="entry name" value="Sig_transdc_resp-reg_receiver"/>
</dbReference>
<dbReference type="PROSITE" id="PS50110">
    <property type="entry name" value="RESPONSE_REGULATORY"/>
    <property type="match status" value="1"/>
</dbReference>
<dbReference type="InterPro" id="IPR004358">
    <property type="entry name" value="Sig_transdc_His_kin-like_C"/>
</dbReference>
<dbReference type="InterPro" id="IPR003594">
    <property type="entry name" value="HATPase_dom"/>
</dbReference>
<evidence type="ECO:0008006" key="5">
    <source>
        <dbReference type="Google" id="ProtNLM"/>
    </source>
</evidence>
<dbReference type="SMART" id="SM00387">
    <property type="entry name" value="HATPase_c"/>
    <property type="match status" value="1"/>
</dbReference>
<organism evidence="4">
    <name type="scientific">marine sediment metagenome</name>
    <dbReference type="NCBI Taxonomy" id="412755"/>
    <lineage>
        <taxon>unclassified sequences</taxon>
        <taxon>metagenomes</taxon>
        <taxon>ecological metagenomes</taxon>
    </lineage>
</organism>
<dbReference type="SUPFAM" id="SSF52172">
    <property type="entry name" value="CheY-like"/>
    <property type="match status" value="1"/>
</dbReference>
<sequence length="319" mass="35363">ALSPLRKPILTIQKSGERATAIVQDLLTLARRGVLVTEVVNFNQIISEYLKSPEYEKMRSYHTEVQIETDLKTDLLNISGSPVHLSKTIMTLVSNAAEAMPDGGGIFISTENRYIDRPVRGYDDVKEGDYVTLTVSDTGEGISSEDIERIFEPFYTKKKMGRSGTGLGLSVVWSTVKDHNGYIDVQSTEGKGATFTLYFPVTRKEVATDKSLVSIQDYMGKGESVLVIDDVEEQREIASRILNRFGYFVTSVSSGEEAVDYLKDNSADLLLLDMIMDPGIDGYDTYKRIIEFHPGQKAIIVSGFSETDRVNEAQRLGAG</sequence>
<dbReference type="EMBL" id="BARW01009246">
    <property type="protein sequence ID" value="GAI78062.1"/>
    <property type="molecule type" value="Genomic_DNA"/>
</dbReference>
<reference evidence="4" key="1">
    <citation type="journal article" date="2014" name="Front. Microbiol.">
        <title>High frequency of phylogenetically diverse reductive dehalogenase-homologous genes in deep subseafloor sedimentary metagenomes.</title>
        <authorList>
            <person name="Kawai M."/>
            <person name="Futagami T."/>
            <person name="Toyoda A."/>
            <person name="Takaki Y."/>
            <person name="Nishi S."/>
            <person name="Hori S."/>
            <person name="Arai W."/>
            <person name="Tsubouchi T."/>
            <person name="Morono Y."/>
            <person name="Uchiyama I."/>
            <person name="Ito T."/>
            <person name="Fujiyama A."/>
            <person name="Inagaki F."/>
            <person name="Takami H."/>
        </authorList>
    </citation>
    <scope>NUCLEOTIDE SEQUENCE</scope>
    <source>
        <strain evidence="4">Expedition CK06-06</strain>
    </source>
</reference>
<dbReference type="SUPFAM" id="SSF55874">
    <property type="entry name" value="ATPase domain of HSP90 chaperone/DNA topoisomerase II/histidine kinase"/>
    <property type="match status" value="1"/>
</dbReference>
<evidence type="ECO:0000259" key="3">
    <source>
        <dbReference type="PROSITE" id="PS50110"/>
    </source>
</evidence>
<dbReference type="GO" id="GO:0000155">
    <property type="term" value="F:phosphorelay sensor kinase activity"/>
    <property type="evidence" value="ECO:0007669"/>
    <property type="project" value="TreeGrafter"/>
</dbReference>
<evidence type="ECO:0000313" key="4">
    <source>
        <dbReference type="EMBL" id="GAI78062.1"/>
    </source>
</evidence>
<evidence type="ECO:0000259" key="2">
    <source>
        <dbReference type="PROSITE" id="PS50109"/>
    </source>
</evidence>
<dbReference type="PROSITE" id="PS50109">
    <property type="entry name" value="HIS_KIN"/>
    <property type="match status" value="1"/>
</dbReference>
<dbReference type="Pfam" id="PF00072">
    <property type="entry name" value="Response_reg"/>
    <property type="match status" value="1"/>
</dbReference>
<dbReference type="SMART" id="SM00448">
    <property type="entry name" value="REC"/>
    <property type="match status" value="1"/>
</dbReference>
<dbReference type="PANTHER" id="PTHR43547">
    <property type="entry name" value="TWO-COMPONENT HISTIDINE KINASE"/>
    <property type="match status" value="1"/>
</dbReference>
<dbReference type="InterPro" id="IPR011006">
    <property type="entry name" value="CheY-like_superfamily"/>
</dbReference>
<feature type="domain" description="Response regulatory" evidence="3">
    <location>
        <begin position="224"/>
        <end position="319"/>
    </location>
</feature>
<dbReference type="Gene3D" id="3.40.50.2300">
    <property type="match status" value="1"/>
</dbReference>
<feature type="non-terminal residue" evidence="4">
    <location>
        <position position="1"/>
    </location>
</feature>
<name>X1RBF0_9ZZZZ</name>
<dbReference type="Gene3D" id="3.30.565.10">
    <property type="entry name" value="Histidine kinase-like ATPase, C-terminal domain"/>
    <property type="match status" value="1"/>
</dbReference>
<dbReference type="InterPro" id="IPR005467">
    <property type="entry name" value="His_kinase_dom"/>
</dbReference>
<feature type="domain" description="Histidine kinase" evidence="2">
    <location>
        <begin position="1"/>
        <end position="203"/>
    </location>
</feature>
<proteinExistence type="predicted"/>
<protein>
    <recommendedName>
        <fullName evidence="5">Histidine kinase</fullName>
    </recommendedName>
</protein>
<dbReference type="Pfam" id="PF02518">
    <property type="entry name" value="HATPase_c"/>
    <property type="match status" value="1"/>
</dbReference>
<accession>X1RBF0</accession>
<dbReference type="PRINTS" id="PR00344">
    <property type="entry name" value="BCTRLSENSOR"/>
</dbReference>
<dbReference type="CDD" id="cd00156">
    <property type="entry name" value="REC"/>
    <property type="match status" value="1"/>
</dbReference>
<gene>
    <name evidence="4" type="ORF">S12H4_18667</name>
</gene>
<comment type="caution">
    <text evidence="4">The sequence shown here is derived from an EMBL/GenBank/DDBJ whole genome shotgun (WGS) entry which is preliminary data.</text>
</comment>
<feature type="non-terminal residue" evidence="4">
    <location>
        <position position="319"/>
    </location>
</feature>